<evidence type="ECO:0000256" key="4">
    <source>
        <dbReference type="ARBA" id="ARBA00010662"/>
    </source>
</evidence>
<evidence type="ECO:0000256" key="5">
    <source>
        <dbReference type="ARBA" id="ARBA00013198"/>
    </source>
</evidence>
<comment type="function">
    <text evidence="2 7">Hydrolysis of 6-phosphogluconolactone to 6-phosphogluconate.</text>
</comment>
<dbReference type="InterPro" id="IPR005900">
    <property type="entry name" value="6-phosphogluconolactonase_DevB"/>
</dbReference>
<dbReference type="SUPFAM" id="SSF100950">
    <property type="entry name" value="NagB/RpiA/CoA transferase-like"/>
    <property type="match status" value="1"/>
</dbReference>
<evidence type="ECO:0000259" key="8">
    <source>
        <dbReference type="Pfam" id="PF01182"/>
    </source>
</evidence>
<dbReference type="InterPro" id="IPR037171">
    <property type="entry name" value="NagB/RpiA_transferase-like"/>
</dbReference>
<dbReference type="AlphaFoldDB" id="A0A8J7QDD0"/>
<dbReference type="GO" id="GO:0005975">
    <property type="term" value="P:carbohydrate metabolic process"/>
    <property type="evidence" value="ECO:0007669"/>
    <property type="project" value="UniProtKB-UniRule"/>
</dbReference>
<dbReference type="UniPathway" id="UPA00115">
    <property type="reaction ID" value="UER00409"/>
</dbReference>
<dbReference type="GO" id="GO:0017057">
    <property type="term" value="F:6-phosphogluconolactonase activity"/>
    <property type="evidence" value="ECO:0007669"/>
    <property type="project" value="UniProtKB-UniRule"/>
</dbReference>
<comment type="pathway">
    <text evidence="3 7">Carbohydrate degradation; pentose phosphate pathway; D-ribulose 5-phosphate from D-glucose 6-phosphate (oxidative stage): step 2/3.</text>
</comment>
<comment type="similarity">
    <text evidence="4 7">Belongs to the glucosamine/galactosamine-6-phosphate isomerase family. 6-phosphogluconolactonase subfamily.</text>
</comment>
<organism evidence="9 10">
    <name type="scientific">Acanthopleuribacter pedis</name>
    <dbReference type="NCBI Taxonomy" id="442870"/>
    <lineage>
        <taxon>Bacteria</taxon>
        <taxon>Pseudomonadati</taxon>
        <taxon>Acidobacteriota</taxon>
        <taxon>Holophagae</taxon>
        <taxon>Acanthopleuribacterales</taxon>
        <taxon>Acanthopleuribacteraceae</taxon>
        <taxon>Acanthopleuribacter</taxon>
    </lineage>
</organism>
<dbReference type="PANTHER" id="PTHR11054:SF0">
    <property type="entry name" value="6-PHOSPHOGLUCONOLACTONASE"/>
    <property type="match status" value="1"/>
</dbReference>
<dbReference type="EC" id="3.1.1.31" evidence="5 7"/>
<keyword evidence="7 9" id="KW-0378">Hydrolase</keyword>
<dbReference type="GO" id="GO:0006098">
    <property type="term" value="P:pentose-phosphate shunt"/>
    <property type="evidence" value="ECO:0007669"/>
    <property type="project" value="UniProtKB-UniPathway"/>
</dbReference>
<dbReference type="Pfam" id="PF01182">
    <property type="entry name" value="Glucosamine_iso"/>
    <property type="match status" value="1"/>
</dbReference>
<dbReference type="Proteomes" id="UP000664417">
    <property type="component" value="Unassembled WGS sequence"/>
</dbReference>
<sequence>MSPASDQSPVSELHFETRDLLFEQLCLTVVDQLNQAIRQRGSASLIVSGGSTPKPLFALLAQSELDWAKVTVTLADERWVDEDDPASNAKLVRENLLVGHAAAASFLSLKTPESTPEQGEKTLSDRLAVLVEPLDVVLLGMGGDGHTASLFPKGDQLARALSGTGGTRCCAMRAPGAAQPRMTLSAPFLLHARQVVILCTGEDKRRVFEEARAGGPVEDLPIRAFLQQTPTPVAFYWAP</sequence>
<dbReference type="PANTHER" id="PTHR11054">
    <property type="entry name" value="6-PHOSPHOGLUCONOLACTONASE"/>
    <property type="match status" value="1"/>
</dbReference>
<evidence type="ECO:0000313" key="9">
    <source>
        <dbReference type="EMBL" id="MBO1317525.1"/>
    </source>
</evidence>
<evidence type="ECO:0000256" key="1">
    <source>
        <dbReference type="ARBA" id="ARBA00000832"/>
    </source>
</evidence>
<accession>A0A8J7QDD0</accession>
<comment type="caution">
    <text evidence="9">The sequence shown here is derived from an EMBL/GenBank/DDBJ whole genome shotgun (WGS) entry which is preliminary data.</text>
</comment>
<gene>
    <name evidence="7 9" type="primary">pgl</name>
    <name evidence="9" type="ORF">J3U88_03565</name>
</gene>
<evidence type="ECO:0000256" key="6">
    <source>
        <dbReference type="ARBA" id="ARBA00020337"/>
    </source>
</evidence>
<keyword evidence="10" id="KW-1185">Reference proteome</keyword>
<comment type="catalytic activity">
    <reaction evidence="1 7">
        <text>6-phospho-D-glucono-1,5-lactone + H2O = 6-phospho-D-gluconate + H(+)</text>
        <dbReference type="Rhea" id="RHEA:12556"/>
        <dbReference type="ChEBI" id="CHEBI:15377"/>
        <dbReference type="ChEBI" id="CHEBI:15378"/>
        <dbReference type="ChEBI" id="CHEBI:57955"/>
        <dbReference type="ChEBI" id="CHEBI:58759"/>
        <dbReference type="EC" id="3.1.1.31"/>
    </reaction>
</comment>
<evidence type="ECO:0000313" key="10">
    <source>
        <dbReference type="Proteomes" id="UP000664417"/>
    </source>
</evidence>
<evidence type="ECO:0000256" key="2">
    <source>
        <dbReference type="ARBA" id="ARBA00002681"/>
    </source>
</evidence>
<feature type="domain" description="Glucosamine/galactosamine-6-phosphate isomerase" evidence="8">
    <location>
        <begin position="17"/>
        <end position="227"/>
    </location>
</feature>
<dbReference type="InterPro" id="IPR006148">
    <property type="entry name" value="Glc/Gal-6P_isomerase"/>
</dbReference>
<dbReference type="CDD" id="cd01400">
    <property type="entry name" value="6PGL"/>
    <property type="match status" value="1"/>
</dbReference>
<proteinExistence type="inferred from homology"/>
<dbReference type="EMBL" id="JAFREP010000003">
    <property type="protein sequence ID" value="MBO1317525.1"/>
    <property type="molecule type" value="Genomic_DNA"/>
</dbReference>
<name>A0A8J7QDD0_9BACT</name>
<evidence type="ECO:0000256" key="3">
    <source>
        <dbReference type="ARBA" id="ARBA00004961"/>
    </source>
</evidence>
<evidence type="ECO:0000256" key="7">
    <source>
        <dbReference type="RuleBase" id="RU365095"/>
    </source>
</evidence>
<dbReference type="RefSeq" id="WP_207856785.1">
    <property type="nucleotide sequence ID" value="NZ_JAFREP010000003.1"/>
</dbReference>
<dbReference type="NCBIfam" id="TIGR01198">
    <property type="entry name" value="pgl"/>
    <property type="match status" value="1"/>
</dbReference>
<dbReference type="Gene3D" id="3.40.50.1360">
    <property type="match status" value="1"/>
</dbReference>
<reference evidence="9" key="1">
    <citation type="submission" date="2021-03" db="EMBL/GenBank/DDBJ databases">
        <authorList>
            <person name="Wang G."/>
        </authorList>
    </citation>
    <scope>NUCLEOTIDE SEQUENCE</scope>
    <source>
        <strain evidence="9">KCTC 12899</strain>
    </source>
</reference>
<dbReference type="InterPro" id="IPR039104">
    <property type="entry name" value="6PGL"/>
</dbReference>
<protein>
    <recommendedName>
        <fullName evidence="6 7">6-phosphogluconolactonase</fullName>
        <shortName evidence="7">6PGL</shortName>
        <ecNumber evidence="5 7">3.1.1.31</ecNumber>
    </recommendedName>
</protein>